<name>A0ABV1I1V8_9FIRM</name>
<organism evidence="1 2">
    <name type="scientific">Hominiventricola aquisgranensis</name>
    <dbReference type="NCBI Taxonomy" id="3133164"/>
    <lineage>
        <taxon>Bacteria</taxon>
        <taxon>Bacillati</taxon>
        <taxon>Bacillota</taxon>
        <taxon>Clostridia</taxon>
        <taxon>Lachnospirales</taxon>
        <taxon>Lachnospiraceae</taxon>
        <taxon>Hominiventricola</taxon>
    </lineage>
</organism>
<dbReference type="Proteomes" id="UP001470288">
    <property type="component" value="Unassembled WGS sequence"/>
</dbReference>
<comment type="caution">
    <text evidence="1">The sequence shown here is derived from an EMBL/GenBank/DDBJ whole genome shotgun (WGS) entry which is preliminary data.</text>
</comment>
<keyword evidence="2" id="KW-1185">Reference proteome</keyword>
<reference evidence="1 2" key="1">
    <citation type="submission" date="2024-03" db="EMBL/GenBank/DDBJ databases">
        <title>Human intestinal bacterial collection.</title>
        <authorList>
            <person name="Pauvert C."/>
            <person name="Hitch T.C.A."/>
            <person name="Clavel T."/>
        </authorList>
    </citation>
    <scope>NUCLEOTIDE SEQUENCE [LARGE SCALE GENOMIC DNA]</scope>
    <source>
        <strain evidence="1 2">CLA-AA-H78B</strain>
    </source>
</reference>
<proteinExistence type="predicted"/>
<sequence>MKTLKELTLLDKFLFDEVMDIPEAHEAALRIILGDENLRLLSISQTEKELRTAPWLRSIRLDVYSVDENMRIYNTEAQKNQKTDLLRRSRFYQSVMDSSLLKPGDESFNLLNDTFTIMITPFDLFGEGKYCYTFHARCDENPALILKDGATRIFLNTRGTNAEEVSEELIQFLNYMEQSALNVDIPDTNKNLLKIHKHVRQIKASEEMGVKFMQRWEEEAMLKREGREEGHSKGLTEGKISIIRFQFLTKHKTPELIAEDLGLPLEFVQKLCDLLVTHPKKSDAELVDLL</sequence>
<dbReference type="Pfam" id="PF12784">
    <property type="entry name" value="PDDEXK_2"/>
    <property type="match status" value="1"/>
</dbReference>
<accession>A0ABV1I1V8</accession>
<dbReference type="EMBL" id="JBBMFC010000016">
    <property type="protein sequence ID" value="MEQ2579159.1"/>
    <property type="molecule type" value="Genomic_DNA"/>
</dbReference>
<dbReference type="RefSeq" id="WP_349144569.1">
    <property type="nucleotide sequence ID" value="NZ_JBBMFC010000016.1"/>
</dbReference>
<dbReference type="NCBIfam" id="TIGR01784">
    <property type="entry name" value="T_den_put_tspse"/>
    <property type="match status" value="1"/>
</dbReference>
<protein>
    <submittedName>
        <fullName evidence="1">Rpn family recombination-promoting nuclease/putative transposase</fullName>
    </submittedName>
</protein>
<dbReference type="InterPro" id="IPR010106">
    <property type="entry name" value="RpnA"/>
</dbReference>
<evidence type="ECO:0000313" key="1">
    <source>
        <dbReference type="EMBL" id="MEQ2579159.1"/>
    </source>
</evidence>
<evidence type="ECO:0000313" key="2">
    <source>
        <dbReference type="Proteomes" id="UP001470288"/>
    </source>
</evidence>
<gene>
    <name evidence="1" type="ORF">WMO62_10030</name>
</gene>